<dbReference type="EnsemblPlants" id="OPUNC03G28310.1">
    <property type="protein sequence ID" value="OPUNC03G28310.1"/>
    <property type="gene ID" value="OPUNC03G28310"/>
</dbReference>
<evidence type="ECO:0000313" key="2">
    <source>
        <dbReference type="EnsemblPlants" id="OPUNC03G28310.1"/>
    </source>
</evidence>
<accession>A0A0E0KHY0</accession>
<organism evidence="2">
    <name type="scientific">Oryza punctata</name>
    <name type="common">Red rice</name>
    <dbReference type="NCBI Taxonomy" id="4537"/>
    <lineage>
        <taxon>Eukaryota</taxon>
        <taxon>Viridiplantae</taxon>
        <taxon>Streptophyta</taxon>
        <taxon>Embryophyta</taxon>
        <taxon>Tracheophyta</taxon>
        <taxon>Spermatophyta</taxon>
        <taxon>Magnoliopsida</taxon>
        <taxon>Liliopsida</taxon>
        <taxon>Poales</taxon>
        <taxon>Poaceae</taxon>
        <taxon>BOP clade</taxon>
        <taxon>Oryzoideae</taxon>
        <taxon>Oryzeae</taxon>
        <taxon>Oryzinae</taxon>
        <taxon>Oryza</taxon>
    </lineage>
</organism>
<dbReference type="Proteomes" id="UP000026962">
    <property type="component" value="Chromosome 3"/>
</dbReference>
<feature type="region of interest" description="Disordered" evidence="1">
    <location>
        <begin position="78"/>
        <end position="105"/>
    </location>
</feature>
<evidence type="ECO:0000256" key="1">
    <source>
        <dbReference type="SAM" id="MobiDB-lite"/>
    </source>
</evidence>
<dbReference type="Gramene" id="OPUNC03G28310.1">
    <property type="protein sequence ID" value="OPUNC03G28310.1"/>
    <property type="gene ID" value="OPUNC03G28310"/>
</dbReference>
<evidence type="ECO:0000313" key="3">
    <source>
        <dbReference type="Proteomes" id="UP000026962"/>
    </source>
</evidence>
<name>A0A0E0KHY0_ORYPU</name>
<feature type="compositionally biased region" description="Gly residues" evidence="1">
    <location>
        <begin position="83"/>
        <end position="94"/>
    </location>
</feature>
<proteinExistence type="predicted"/>
<reference evidence="2" key="2">
    <citation type="submission" date="2018-05" db="EMBL/GenBank/DDBJ databases">
        <title>OpunRS2 (Oryza punctata Reference Sequence Version 2).</title>
        <authorList>
            <person name="Zhang J."/>
            <person name="Kudrna D."/>
            <person name="Lee S."/>
            <person name="Talag J."/>
            <person name="Welchert J."/>
            <person name="Wing R.A."/>
        </authorList>
    </citation>
    <scope>NUCLEOTIDE SEQUENCE [LARGE SCALE GENOMIC DNA]</scope>
</reference>
<keyword evidence="3" id="KW-1185">Reference proteome</keyword>
<reference evidence="2" key="1">
    <citation type="submission" date="2015-04" db="UniProtKB">
        <authorList>
            <consortium name="EnsemblPlants"/>
        </authorList>
    </citation>
    <scope>IDENTIFICATION</scope>
</reference>
<feature type="region of interest" description="Disordered" evidence="1">
    <location>
        <begin position="120"/>
        <end position="139"/>
    </location>
</feature>
<dbReference type="HOGENOM" id="CLU_1629727_0_0_1"/>
<dbReference type="AlphaFoldDB" id="A0A0E0KHY0"/>
<sequence length="163" mass="17574">MGGRLLRTVKQKTCARTNQQTKPGWISLFLRETPATIAPAAKRDGGTSAIVAGSHRATRRGRRRQTWPPATMAAVARRDGGAIVAGGHGDGGGRATWRGRRHRTWPPGTMAAVARRDGGVIVAGGHGGSSRVTRRGWKHEKLHDELERIKPRSEPSRGLHDGC</sequence>
<protein>
    <submittedName>
        <fullName evidence="2">Uncharacterized protein</fullName>
    </submittedName>
</protein>